<feature type="region of interest" description="Disordered" evidence="10">
    <location>
        <begin position="372"/>
        <end position="414"/>
    </location>
</feature>
<dbReference type="GO" id="GO:0022841">
    <property type="term" value="F:potassium ion leak channel activity"/>
    <property type="evidence" value="ECO:0007669"/>
    <property type="project" value="TreeGrafter"/>
</dbReference>
<keyword evidence="7 11" id="KW-0472">Membrane</keyword>
<keyword evidence="5 11" id="KW-1133">Transmembrane helix</keyword>
<dbReference type="InterPro" id="IPR003280">
    <property type="entry name" value="2pore_dom_K_chnl"/>
</dbReference>
<dbReference type="PRINTS" id="PR01333">
    <property type="entry name" value="2POREKCHANEL"/>
</dbReference>
<keyword evidence="6 9" id="KW-0406">Ion transport</keyword>
<feature type="compositionally biased region" description="Basic and acidic residues" evidence="10">
    <location>
        <begin position="375"/>
        <end position="387"/>
    </location>
</feature>
<dbReference type="PANTHER" id="PTHR11003:SF28">
    <property type="entry name" value="POTASSIUM CHANNEL SUBFAMILY K MEMBER 6"/>
    <property type="match status" value="1"/>
</dbReference>
<dbReference type="KEGG" id="pbi:103054593"/>
<dbReference type="InterPro" id="IPR005408">
    <property type="entry name" value="2pore_dom_K_chnl_TWIK"/>
</dbReference>
<dbReference type="AlphaFoldDB" id="A0A9F2R1V6"/>
<feature type="transmembrane region" description="Helical" evidence="11">
    <location>
        <begin position="302"/>
        <end position="319"/>
    </location>
</feature>
<organism evidence="13 14">
    <name type="scientific">Python bivittatus</name>
    <name type="common">Burmese python</name>
    <name type="synonym">Python molurus bivittatus</name>
    <dbReference type="NCBI Taxonomy" id="176946"/>
    <lineage>
        <taxon>Eukaryota</taxon>
        <taxon>Metazoa</taxon>
        <taxon>Chordata</taxon>
        <taxon>Craniata</taxon>
        <taxon>Vertebrata</taxon>
        <taxon>Euteleostomi</taxon>
        <taxon>Lepidosauria</taxon>
        <taxon>Squamata</taxon>
        <taxon>Bifurcata</taxon>
        <taxon>Unidentata</taxon>
        <taxon>Episquamata</taxon>
        <taxon>Toxicofera</taxon>
        <taxon>Serpentes</taxon>
        <taxon>Henophidia</taxon>
        <taxon>Pythonidae</taxon>
        <taxon>Python</taxon>
    </lineage>
</organism>
<accession>A0A9F2R1V6</accession>
<name>A0A9F2R1V6_PYTBI</name>
<dbReference type="CTD" id="9424"/>
<evidence type="ECO:0000259" key="12">
    <source>
        <dbReference type="Pfam" id="PF07885"/>
    </source>
</evidence>
<comment type="subcellular location">
    <subcellularLocation>
        <location evidence="1">Membrane</location>
        <topology evidence="1">Multi-pass membrane protein</topology>
    </subcellularLocation>
</comment>
<evidence type="ECO:0000256" key="3">
    <source>
        <dbReference type="ARBA" id="ARBA00022692"/>
    </source>
</evidence>
<feature type="transmembrane region" description="Helical" evidence="11">
    <location>
        <begin position="264"/>
        <end position="290"/>
    </location>
</feature>
<dbReference type="GO" id="GO:0005886">
    <property type="term" value="C:plasma membrane"/>
    <property type="evidence" value="ECO:0007669"/>
    <property type="project" value="TreeGrafter"/>
</dbReference>
<evidence type="ECO:0000256" key="6">
    <source>
        <dbReference type="ARBA" id="ARBA00023065"/>
    </source>
</evidence>
<keyword evidence="8 9" id="KW-0407">Ion channel</keyword>
<feature type="transmembrane region" description="Helical" evidence="11">
    <location>
        <begin position="331"/>
        <end position="351"/>
    </location>
</feature>
<keyword evidence="3 9" id="KW-0812">Transmembrane</keyword>
<dbReference type="RefSeq" id="XP_007433851.1">
    <property type="nucleotide sequence ID" value="XM_007433789.3"/>
</dbReference>
<gene>
    <name evidence="14" type="primary">KCNK6</name>
</gene>
<keyword evidence="13" id="KW-1185">Reference proteome</keyword>
<dbReference type="InterPro" id="IPR001779">
    <property type="entry name" value="2pore_dom_K_chnl_TWIK1"/>
</dbReference>
<dbReference type="Pfam" id="PF07885">
    <property type="entry name" value="Ion_trans_2"/>
    <property type="match status" value="2"/>
</dbReference>
<dbReference type="FunFam" id="1.10.287.70:FF:000360">
    <property type="entry name" value="Potassium two pore domain channel subfamily K member 6"/>
    <property type="match status" value="1"/>
</dbReference>
<feature type="transmembrane region" description="Helical" evidence="11">
    <location>
        <begin position="221"/>
        <end position="244"/>
    </location>
</feature>
<evidence type="ECO:0000256" key="11">
    <source>
        <dbReference type="SAM" id="Phobius"/>
    </source>
</evidence>
<feature type="transmembrane region" description="Helical" evidence="11">
    <location>
        <begin position="107"/>
        <end position="130"/>
    </location>
</feature>
<dbReference type="OrthoDB" id="297496at2759"/>
<feature type="transmembrane region" description="Helical" evidence="11">
    <location>
        <begin position="191"/>
        <end position="209"/>
    </location>
</feature>
<evidence type="ECO:0000256" key="1">
    <source>
        <dbReference type="ARBA" id="ARBA00004141"/>
    </source>
</evidence>
<evidence type="ECO:0000256" key="4">
    <source>
        <dbReference type="ARBA" id="ARBA00022958"/>
    </source>
</evidence>
<dbReference type="PRINTS" id="PR01586">
    <property type="entry name" value="TWIKCHANNEL"/>
</dbReference>
<evidence type="ECO:0000256" key="5">
    <source>
        <dbReference type="ARBA" id="ARBA00022989"/>
    </source>
</evidence>
<dbReference type="GO" id="GO:0030322">
    <property type="term" value="P:stabilization of membrane potential"/>
    <property type="evidence" value="ECO:0007669"/>
    <property type="project" value="TreeGrafter"/>
</dbReference>
<evidence type="ECO:0000256" key="8">
    <source>
        <dbReference type="ARBA" id="ARBA00023303"/>
    </source>
</evidence>
<evidence type="ECO:0000313" key="14">
    <source>
        <dbReference type="RefSeq" id="XP_007433851.1"/>
    </source>
</evidence>
<evidence type="ECO:0000256" key="9">
    <source>
        <dbReference type="RuleBase" id="RU003857"/>
    </source>
</evidence>
<dbReference type="OMA" id="PHCDEDI"/>
<proteinExistence type="inferred from homology"/>
<dbReference type="PANTHER" id="PTHR11003">
    <property type="entry name" value="POTASSIUM CHANNEL, SUBFAMILY K"/>
    <property type="match status" value="1"/>
</dbReference>
<dbReference type="PRINTS" id="PR01096">
    <property type="entry name" value="TWIK1CHANNEL"/>
</dbReference>
<evidence type="ECO:0000256" key="7">
    <source>
        <dbReference type="ARBA" id="ARBA00023136"/>
    </source>
</evidence>
<evidence type="ECO:0000256" key="10">
    <source>
        <dbReference type="SAM" id="MobiDB-lite"/>
    </source>
</evidence>
<dbReference type="InterPro" id="IPR013099">
    <property type="entry name" value="K_chnl_dom"/>
</dbReference>
<dbReference type="Gene3D" id="1.10.287.70">
    <property type="match status" value="1"/>
</dbReference>
<keyword evidence="2 9" id="KW-0813">Transport</keyword>
<dbReference type="GO" id="GO:0015271">
    <property type="term" value="F:outward rectifier potassium channel activity"/>
    <property type="evidence" value="ECO:0007669"/>
    <property type="project" value="TreeGrafter"/>
</dbReference>
<dbReference type="GeneID" id="103054593"/>
<feature type="domain" description="Potassium channel" evidence="12">
    <location>
        <begin position="186"/>
        <end position="243"/>
    </location>
</feature>
<comment type="similarity">
    <text evidence="9">Belongs to the two pore domain potassium channel (TC 1.A.1.8) family.</text>
</comment>
<keyword evidence="4" id="KW-0630">Potassium</keyword>
<evidence type="ECO:0000256" key="2">
    <source>
        <dbReference type="ARBA" id="ARBA00022448"/>
    </source>
</evidence>
<sequence>MYPMLRVRPTHPVEGAKLVKVDREAAQLALGAAPAQYPACQVQLEAALAPPDGRGLAAAQEAGPQGRWAATWWGGRRLRFSKRFLVLPLGLPRPALRSAVGSMRRGAVLAAFALAYAGYLLLGALIISAVERPYESQLRAELRDLKSDFLRHSPCLSEATLERFLGAVLSANRHSAALLRNGSAAASNWDFASAFFFASTLITTVGYGYTTPLSDAGKAFCIFYAVLGVPFTMLVLTAAVQRLVGTFTSGPLEYLALRWGSNQRVLSCGHLLALMGLVLATFFLVPAAIFSSLEESWSFLDAFYFCFISLCTIGLGDYVPGEQPGQRLRPLYKISVTVYLLLGLMAMLLILQTFHKLADLHGLSDLVFLSPDQPPEEHQSILEERSPPSEPGQRGTLPAHPRPGGQAQYSSINR</sequence>
<dbReference type="Proteomes" id="UP000695026">
    <property type="component" value="Unplaced"/>
</dbReference>
<reference evidence="14" key="1">
    <citation type="submission" date="2025-08" db="UniProtKB">
        <authorList>
            <consortium name="RefSeq"/>
        </authorList>
    </citation>
    <scope>IDENTIFICATION</scope>
    <source>
        <tissue evidence="14">Liver</tissue>
    </source>
</reference>
<protein>
    <submittedName>
        <fullName evidence="14">Potassium channel subfamily K member 6 isoform X1</fullName>
    </submittedName>
</protein>
<feature type="domain" description="Potassium channel" evidence="12">
    <location>
        <begin position="279"/>
        <end position="355"/>
    </location>
</feature>
<evidence type="ECO:0000313" key="13">
    <source>
        <dbReference type="Proteomes" id="UP000695026"/>
    </source>
</evidence>
<dbReference type="SUPFAM" id="SSF81324">
    <property type="entry name" value="Voltage-gated potassium channels"/>
    <property type="match status" value="2"/>
</dbReference>